<name>A0ABY3B1N5_9BACL</name>
<sequence length="60" mass="6757">MNEQYFKAEKGNKVVAVFKHHDPDVLAVQKLYFTREGCAVKRIDRPEYDSIASQGGGKGE</sequence>
<organism evidence="1 2">
    <name type="scientific">Paenibacillus ottowii</name>
    <dbReference type="NCBI Taxonomy" id="2315729"/>
    <lineage>
        <taxon>Bacteria</taxon>
        <taxon>Bacillati</taxon>
        <taxon>Bacillota</taxon>
        <taxon>Bacilli</taxon>
        <taxon>Bacillales</taxon>
        <taxon>Paenibacillaceae</taxon>
        <taxon>Paenibacillus</taxon>
    </lineage>
</organism>
<dbReference type="EMBL" id="VIJZ01000008">
    <property type="protein sequence ID" value="TQR97344.1"/>
    <property type="molecule type" value="Genomic_DNA"/>
</dbReference>
<evidence type="ECO:0000313" key="1">
    <source>
        <dbReference type="EMBL" id="TQR97344.1"/>
    </source>
</evidence>
<gene>
    <name evidence="1" type="ORF">FKV70_19115</name>
</gene>
<protein>
    <recommendedName>
        <fullName evidence="3">Phage protein</fullName>
    </recommendedName>
</protein>
<comment type="caution">
    <text evidence="1">The sequence shown here is derived from an EMBL/GenBank/DDBJ whole genome shotgun (WGS) entry which is preliminary data.</text>
</comment>
<dbReference type="Proteomes" id="UP000319219">
    <property type="component" value="Unassembled WGS sequence"/>
</dbReference>
<accession>A0ABY3B1N5</accession>
<evidence type="ECO:0008006" key="3">
    <source>
        <dbReference type="Google" id="ProtNLM"/>
    </source>
</evidence>
<reference evidence="1 2" key="1">
    <citation type="submission" date="2019-07" db="EMBL/GenBank/DDBJ databases">
        <title>Paenibacillus ottowii sp. nov. isolated from a fermentation system processing bovine manure.</title>
        <authorList>
            <person name="Velazquez L.F."/>
            <person name="Rajbanshi S."/>
            <person name="Guan S."/>
            <person name="Hinchee M."/>
            <person name="Welsh A."/>
        </authorList>
    </citation>
    <scope>NUCLEOTIDE SEQUENCE [LARGE SCALE GENOMIC DNA]</scope>
    <source>
        <strain evidence="1 2">MS2379</strain>
    </source>
</reference>
<dbReference type="RefSeq" id="WP_142613857.1">
    <property type="nucleotide sequence ID" value="NZ_VIJZ01000008.1"/>
</dbReference>
<proteinExistence type="predicted"/>
<evidence type="ECO:0000313" key="2">
    <source>
        <dbReference type="Proteomes" id="UP000319219"/>
    </source>
</evidence>
<keyword evidence="2" id="KW-1185">Reference proteome</keyword>